<dbReference type="AlphaFoldDB" id="A0A1X3DL04"/>
<name>A0A1X3DL04_9NEIS</name>
<proteinExistence type="predicted"/>
<dbReference type="OrthoDB" id="8613813at2"/>
<evidence type="ECO:0008006" key="3">
    <source>
        <dbReference type="Google" id="ProtNLM"/>
    </source>
</evidence>
<reference evidence="2" key="1">
    <citation type="submission" date="2017-01" db="EMBL/GenBank/DDBJ databases">
        <authorList>
            <person name="Mah S.A."/>
            <person name="Swanson W.J."/>
            <person name="Moy G.W."/>
            <person name="Vacquier V.D."/>
        </authorList>
    </citation>
    <scope>NUCLEOTIDE SEQUENCE [LARGE SCALE GENOMIC DNA]</scope>
    <source>
        <strain evidence="2">124861</strain>
    </source>
</reference>
<dbReference type="SUPFAM" id="SSF51126">
    <property type="entry name" value="Pectin lyase-like"/>
    <property type="match status" value="1"/>
</dbReference>
<evidence type="ECO:0000313" key="2">
    <source>
        <dbReference type="Proteomes" id="UP000193303"/>
    </source>
</evidence>
<organism evidence="1 2">
    <name type="scientific">Neisseria dumasiana</name>
    <dbReference type="NCBI Taxonomy" id="1931275"/>
    <lineage>
        <taxon>Bacteria</taxon>
        <taxon>Pseudomonadati</taxon>
        <taxon>Pseudomonadota</taxon>
        <taxon>Betaproteobacteria</taxon>
        <taxon>Neisseriales</taxon>
        <taxon>Neisseriaceae</taxon>
        <taxon>Neisseria</taxon>
    </lineage>
</organism>
<comment type="caution">
    <text evidence="1">The sequence shown here is derived from an EMBL/GenBank/DDBJ whole genome shotgun (WGS) entry which is preliminary data.</text>
</comment>
<evidence type="ECO:0000313" key="1">
    <source>
        <dbReference type="EMBL" id="OSI25053.1"/>
    </source>
</evidence>
<sequence>MNLIETPDNQFVDGNRRVPGTPVPAWWLNQQQNELIKVIREAGVEPDKNRHDQLLQALKVLIPELGGGPVESIAALRLKNGKQGQVSIVQGYYADQPNVGGGVFVADHSDKTTPNNGGTVIVDAGGMRWKRLVSRVTPQMFGARSDGLNDDTAAINAAAAVDMPMLMPPGKYLINGDIRISGKAGNLPGGYAVEATGAELVGSGKIVLDSCKRVKLVGLDAPDMTLALRGVWYSEMNHIRIKTIQFGDLAGQSFSSHYWIRFSGCLYQKIIADEHADNANEIIFDGCFGRGNAGQNFKGTADYCIDIRMPTKNIQAWKFFGGDISYHTKEIINISPSATGEVEILFQGVYFDSLFPKRLNRAKTRIITERCHSANDLGYVCDLSAASRGSTDSWRGDRSTSLLSISIHNMIPNGDLATPVVYNGQQSSNVPAPFRSLGGATFNYASDDTSPTGRKVTISQQTTGIVFFNAEKIAVPAAYTCVLCIKAADSHTKSIQIGFNRLYKVIDLTQDWQIFTLTSGANISKGETPSIALNDTSGKNWSIDVCYAAVTMGETGLLFLPITSTKA</sequence>
<dbReference type="InterPro" id="IPR011050">
    <property type="entry name" value="Pectin_lyase_fold/virulence"/>
</dbReference>
<dbReference type="RefSeq" id="WP_096777423.1">
    <property type="nucleotide sequence ID" value="NZ_MTAB01000002.1"/>
</dbReference>
<dbReference type="InterPro" id="IPR012334">
    <property type="entry name" value="Pectin_lyas_fold"/>
</dbReference>
<dbReference type="Proteomes" id="UP000193303">
    <property type="component" value="Unassembled WGS sequence"/>
</dbReference>
<protein>
    <recommendedName>
        <fullName evidence="3">Pectate lyase superfamily protein domain-containing protein</fullName>
    </recommendedName>
</protein>
<dbReference type="EMBL" id="MTAB01000002">
    <property type="protein sequence ID" value="OSI25053.1"/>
    <property type="molecule type" value="Genomic_DNA"/>
</dbReference>
<accession>A0A1X3DL04</accession>
<dbReference type="Gene3D" id="2.160.20.10">
    <property type="entry name" value="Single-stranded right-handed beta-helix, Pectin lyase-like"/>
    <property type="match status" value="1"/>
</dbReference>
<gene>
    <name evidence="1" type="ORF">BV912_01360</name>
</gene>